<dbReference type="GO" id="GO:0008270">
    <property type="term" value="F:zinc ion binding"/>
    <property type="evidence" value="ECO:0007669"/>
    <property type="project" value="UniProtKB-KW"/>
</dbReference>
<dbReference type="GO" id="GO:0006357">
    <property type="term" value="P:regulation of transcription by RNA polymerase II"/>
    <property type="evidence" value="ECO:0007669"/>
    <property type="project" value="TreeGrafter"/>
</dbReference>
<evidence type="ECO:0000256" key="8">
    <source>
        <dbReference type="PROSITE-ProRule" id="PRU01002"/>
    </source>
</evidence>
<feature type="domain" description="WRC" evidence="11">
    <location>
        <begin position="229"/>
        <end position="273"/>
    </location>
</feature>
<comment type="similarity">
    <text evidence="2">Belongs to the JARID1 histone demethylase family.</text>
</comment>
<keyword evidence="4 7" id="KW-0863">Zinc-finger</keyword>
<evidence type="ECO:0000256" key="4">
    <source>
        <dbReference type="ARBA" id="ARBA00022771"/>
    </source>
</evidence>
<dbReference type="AlphaFoldDB" id="A0A8T3B6A9"/>
<dbReference type="InterPro" id="IPR045109">
    <property type="entry name" value="LSDs-like"/>
</dbReference>
<evidence type="ECO:0000313" key="12">
    <source>
        <dbReference type="EMBL" id="KAI0505050.1"/>
    </source>
</evidence>
<comment type="caution">
    <text evidence="8">Lacks conserved residue(s) required for the propagation of feature annotation.</text>
</comment>
<dbReference type="OrthoDB" id="1934855at2759"/>
<dbReference type="GO" id="GO:0000118">
    <property type="term" value="C:histone deacetylase complex"/>
    <property type="evidence" value="ECO:0007669"/>
    <property type="project" value="TreeGrafter"/>
</dbReference>
<sequence length="848" mass="97099">MGKRLFSGKVSSLPDNLRCRRSDGRQWRCPQPAKSGLSFCEYHYQQLRRNQENIKNNNVVAAAAAEPERRLLFTADLPLSKKRRRRRIRKDPAEAAPILLEKMNEGDLKRKSSDLKLNGSLSSPDKFQHHQFDGREWQCSQPSMPFLSFGGRRHLRCKQPKEENNKVIEPKPKRSPRLVADLTPSINRRRRRRLKEGTRAEESMRISEREEITCDMEAAEPAVTRDLSIPDAPRCRRSDGRKWRCTQPAIPGLGFCEHHQMRCKQTYNKNTMVNVAKSDRGFQFPVNPRHSTKQMKRSQMGEQLVEDLMRMEQNKQGLEAAELATIELSLHDKELLCCKEDNSKNGEAEQREMEAETAEYSTPEEMEAVEPATPAQNLCDSDQHCCKEDNDRYKEAATKPNCRLYFAGDPQPSMKDLSLPDHLRCRRSDGRKWRCPQLSMPSVGFCEYHYLQLRRNQGKRKNSKLASGAKRKRELRLAANQSLARKQRPQRMKWGLPGEEQMRTKQKEERDEGMEATNVEVTRDLPNGVMAISPAPVSVPANASPWLHWKIGSDEGYLFERRFRSKNAELVPLVKKLPFSRSVVGRRKKVCHRCRVRENKDERRICCFNCQEFFCSTCIETWHSELSELEVKMSCPVCLGCCTCINCNSRSDKDGGSKKLVIRQNKLGTRCYDHHLICDLIPLVKQINGDQIAELEIEANNQGMELLDASVEVAKYSDNEQVYCNNCRTKINDFYRNCSTCTYRFCLSCCQKIRVGSLTKGDGTVVCKYLKRNHKYCRVDKAFYGKKVGISSKKHVNVSALCTSVLPDWTTNKDGSISCPPKVLGGCGVGILNINFAIMSVSAKFISE</sequence>
<keyword evidence="5" id="KW-0862">Zinc</keyword>
<keyword evidence="13" id="KW-1185">Reference proteome</keyword>
<evidence type="ECO:0000259" key="10">
    <source>
        <dbReference type="PROSITE" id="PS50089"/>
    </source>
</evidence>
<dbReference type="GO" id="GO:0000785">
    <property type="term" value="C:chromatin"/>
    <property type="evidence" value="ECO:0007669"/>
    <property type="project" value="TreeGrafter"/>
</dbReference>
<reference evidence="12" key="1">
    <citation type="journal article" date="2022" name="Front. Genet.">
        <title>Chromosome-Scale Assembly of the Dendrobium nobile Genome Provides Insights Into the Molecular Mechanism of the Biosynthesis of the Medicinal Active Ingredient of Dendrobium.</title>
        <authorList>
            <person name="Xu Q."/>
            <person name="Niu S.-C."/>
            <person name="Li K.-L."/>
            <person name="Zheng P.-J."/>
            <person name="Zhang X.-J."/>
            <person name="Jia Y."/>
            <person name="Liu Y."/>
            <person name="Niu Y.-X."/>
            <person name="Yu L.-H."/>
            <person name="Chen D.-F."/>
            <person name="Zhang G.-Q."/>
        </authorList>
    </citation>
    <scope>NUCLEOTIDE SEQUENCE</scope>
    <source>
        <tissue evidence="12">Leaf</tissue>
    </source>
</reference>
<accession>A0A8T3B6A9</accession>
<feature type="domain" description="RING-type" evidence="10">
    <location>
        <begin position="591"/>
        <end position="638"/>
    </location>
</feature>
<protein>
    <recommendedName>
        <fullName evidence="14">WRC domain-containing protein</fullName>
    </recommendedName>
</protein>
<dbReference type="GO" id="GO:0032454">
    <property type="term" value="F:histone H3K9 demethylase activity"/>
    <property type="evidence" value="ECO:0007669"/>
    <property type="project" value="InterPro"/>
</dbReference>
<feature type="domain" description="WRC" evidence="11">
    <location>
        <begin position="419"/>
        <end position="463"/>
    </location>
</feature>
<feature type="compositionally biased region" description="Basic and acidic residues" evidence="9">
    <location>
        <begin position="500"/>
        <end position="510"/>
    </location>
</feature>
<dbReference type="Pfam" id="PF08879">
    <property type="entry name" value="WRC"/>
    <property type="match status" value="3"/>
</dbReference>
<dbReference type="PROSITE" id="PS50089">
    <property type="entry name" value="ZF_RING_2"/>
    <property type="match status" value="1"/>
</dbReference>
<evidence type="ECO:0000256" key="3">
    <source>
        <dbReference type="ARBA" id="ARBA00022723"/>
    </source>
</evidence>
<keyword evidence="6" id="KW-0539">Nucleus</keyword>
<dbReference type="InterPro" id="IPR001841">
    <property type="entry name" value="Znf_RING"/>
</dbReference>
<evidence type="ECO:0000313" key="13">
    <source>
        <dbReference type="Proteomes" id="UP000829196"/>
    </source>
</evidence>
<feature type="region of interest" description="Disordered" evidence="9">
    <location>
        <begin position="480"/>
        <end position="514"/>
    </location>
</feature>
<evidence type="ECO:0008006" key="14">
    <source>
        <dbReference type="Google" id="ProtNLM"/>
    </source>
</evidence>
<dbReference type="PANTHER" id="PTHR12549:SF42">
    <property type="entry name" value="LYSINE-SPECIFIC DEMETHYLASE JMJ28"/>
    <property type="match status" value="1"/>
</dbReference>
<evidence type="ECO:0000256" key="5">
    <source>
        <dbReference type="ARBA" id="ARBA00022833"/>
    </source>
</evidence>
<dbReference type="PANTHER" id="PTHR12549">
    <property type="entry name" value="JMJC DOMAIN-CONTAINING HISTONE DEMETHYLATION PROTEIN"/>
    <property type="match status" value="1"/>
</dbReference>
<dbReference type="InterPro" id="IPR011011">
    <property type="entry name" value="Znf_FYVE_PHD"/>
</dbReference>
<evidence type="ECO:0000256" key="9">
    <source>
        <dbReference type="SAM" id="MobiDB-lite"/>
    </source>
</evidence>
<evidence type="ECO:0000259" key="11">
    <source>
        <dbReference type="PROSITE" id="PS51667"/>
    </source>
</evidence>
<dbReference type="GO" id="GO:0003712">
    <property type="term" value="F:transcription coregulator activity"/>
    <property type="evidence" value="ECO:0007669"/>
    <property type="project" value="TreeGrafter"/>
</dbReference>
<gene>
    <name evidence="12" type="ORF">KFK09_016007</name>
</gene>
<evidence type="ECO:0000256" key="6">
    <source>
        <dbReference type="ARBA" id="ARBA00023242"/>
    </source>
</evidence>
<proteinExistence type="inferred from homology"/>
<dbReference type="InterPro" id="IPR014977">
    <property type="entry name" value="WRC_dom"/>
</dbReference>
<evidence type="ECO:0000256" key="7">
    <source>
        <dbReference type="PROSITE-ProRule" id="PRU00175"/>
    </source>
</evidence>
<dbReference type="GO" id="GO:0031490">
    <property type="term" value="F:chromatin DNA binding"/>
    <property type="evidence" value="ECO:0007669"/>
    <property type="project" value="TreeGrafter"/>
</dbReference>
<feature type="domain" description="WRC" evidence="11">
    <location>
        <begin position="13"/>
        <end position="58"/>
    </location>
</feature>
<evidence type="ECO:0000256" key="1">
    <source>
        <dbReference type="ARBA" id="ARBA00004123"/>
    </source>
</evidence>
<organism evidence="12 13">
    <name type="scientific">Dendrobium nobile</name>
    <name type="common">Orchid</name>
    <dbReference type="NCBI Taxonomy" id="94219"/>
    <lineage>
        <taxon>Eukaryota</taxon>
        <taxon>Viridiplantae</taxon>
        <taxon>Streptophyta</taxon>
        <taxon>Embryophyta</taxon>
        <taxon>Tracheophyta</taxon>
        <taxon>Spermatophyta</taxon>
        <taxon>Magnoliopsida</taxon>
        <taxon>Liliopsida</taxon>
        <taxon>Asparagales</taxon>
        <taxon>Orchidaceae</taxon>
        <taxon>Epidendroideae</taxon>
        <taxon>Malaxideae</taxon>
        <taxon>Dendrobiinae</taxon>
        <taxon>Dendrobium</taxon>
    </lineage>
</organism>
<comment type="subcellular location">
    <subcellularLocation>
        <location evidence="1">Nucleus</location>
    </subcellularLocation>
</comment>
<dbReference type="PROSITE" id="PS51667">
    <property type="entry name" value="WRC"/>
    <property type="match status" value="3"/>
</dbReference>
<keyword evidence="3" id="KW-0479">Metal-binding</keyword>
<comment type="caution">
    <text evidence="12">The sequence shown here is derived from an EMBL/GenBank/DDBJ whole genome shotgun (WGS) entry which is preliminary data.</text>
</comment>
<dbReference type="SUPFAM" id="SSF57903">
    <property type="entry name" value="FYVE/PHD zinc finger"/>
    <property type="match status" value="1"/>
</dbReference>
<dbReference type="Proteomes" id="UP000829196">
    <property type="component" value="Unassembled WGS sequence"/>
</dbReference>
<evidence type="ECO:0000256" key="2">
    <source>
        <dbReference type="ARBA" id="ARBA00006801"/>
    </source>
</evidence>
<name>A0A8T3B6A9_DENNO</name>
<dbReference type="EMBL" id="JAGYWB010000011">
    <property type="protein sequence ID" value="KAI0505050.1"/>
    <property type="molecule type" value="Genomic_DNA"/>
</dbReference>